<feature type="region of interest" description="Disordered" evidence="1">
    <location>
        <begin position="766"/>
        <end position="786"/>
    </location>
</feature>
<keyword evidence="2" id="KW-0472">Membrane</keyword>
<feature type="compositionally biased region" description="Low complexity" evidence="1">
    <location>
        <begin position="304"/>
        <end position="334"/>
    </location>
</feature>
<feature type="compositionally biased region" description="Basic and acidic residues" evidence="1">
    <location>
        <begin position="461"/>
        <end position="473"/>
    </location>
</feature>
<feature type="compositionally biased region" description="Pro residues" evidence="1">
    <location>
        <begin position="670"/>
        <end position="679"/>
    </location>
</feature>
<feature type="compositionally biased region" description="Low complexity" evidence="1">
    <location>
        <begin position="965"/>
        <end position="983"/>
    </location>
</feature>
<comment type="caution">
    <text evidence="3">The sequence shown here is derived from an EMBL/GenBank/DDBJ whole genome shotgun (WGS) entry which is preliminary data.</text>
</comment>
<feature type="compositionally biased region" description="Basic and acidic residues" evidence="1">
    <location>
        <begin position="219"/>
        <end position="231"/>
    </location>
</feature>
<name>A0ABR4MFZ4_9PEZI</name>
<keyword evidence="2" id="KW-0812">Transmembrane</keyword>
<organism evidence="3 4">
    <name type="scientific">Ceratocystis lukuohia</name>
    <dbReference type="NCBI Taxonomy" id="2019550"/>
    <lineage>
        <taxon>Eukaryota</taxon>
        <taxon>Fungi</taxon>
        <taxon>Dikarya</taxon>
        <taxon>Ascomycota</taxon>
        <taxon>Pezizomycotina</taxon>
        <taxon>Sordariomycetes</taxon>
        <taxon>Hypocreomycetidae</taxon>
        <taxon>Microascales</taxon>
        <taxon>Ceratocystidaceae</taxon>
        <taxon>Ceratocystis</taxon>
    </lineage>
</organism>
<feature type="compositionally biased region" description="Polar residues" evidence="1">
    <location>
        <begin position="286"/>
        <end position="303"/>
    </location>
</feature>
<gene>
    <name evidence="3" type="ORF">HOO65_050302</name>
</gene>
<feature type="region of interest" description="Disordered" evidence="1">
    <location>
        <begin position="1"/>
        <end position="116"/>
    </location>
</feature>
<feature type="compositionally biased region" description="Low complexity" evidence="1">
    <location>
        <begin position="766"/>
        <end position="781"/>
    </location>
</feature>
<feature type="compositionally biased region" description="Polar residues" evidence="1">
    <location>
        <begin position="1018"/>
        <end position="1043"/>
    </location>
</feature>
<feature type="region of interest" description="Disordered" evidence="1">
    <location>
        <begin position="1005"/>
        <end position="1048"/>
    </location>
</feature>
<dbReference type="GeneID" id="98118914"/>
<feature type="compositionally biased region" description="Acidic residues" evidence="1">
    <location>
        <begin position="77"/>
        <end position="89"/>
    </location>
</feature>
<evidence type="ECO:0000256" key="1">
    <source>
        <dbReference type="SAM" id="MobiDB-lite"/>
    </source>
</evidence>
<proteinExistence type="predicted"/>
<feature type="compositionally biased region" description="Low complexity" evidence="1">
    <location>
        <begin position="44"/>
        <end position="59"/>
    </location>
</feature>
<feature type="region of interest" description="Disordered" evidence="1">
    <location>
        <begin position="160"/>
        <end position="361"/>
    </location>
</feature>
<feature type="compositionally biased region" description="Polar residues" evidence="1">
    <location>
        <begin position="479"/>
        <end position="490"/>
    </location>
</feature>
<feature type="transmembrane region" description="Helical" evidence="2">
    <location>
        <begin position="1103"/>
        <end position="1124"/>
    </location>
</feature>
<feature type="compositionally biased region" description="Polar residues" evidence="1">
    <location>
        <begin position="1"/>
        <end position="13"/>
    </location>
</feature>
<evidence type="ECO:0000256" key="2">
    <source>
        <dbReference type="SAM" id="Phobius"/>
    </source>
</evidence>
<feature type="transmembrane region" description="Helical" evidence="2">
    <location>
        <begin position="1179"/>
        <end position="1201"/>
    </location>
</feature>
<dbReference type="RefSeq" id="XP_070858361.1">
    <property type="nucleotide sequence ID" value="XM_071003075.1"/>
</dbReference>
<sequence length="1335" mass="143545">MSSSHPPRTPSQARSGSSRRDTCSSVSSSSQLTRGIRVVPYSPPRAADSSRSQRSSVASQYTGANLVVDDTSRLEADSDYDNDREEEDYRIENTDIGSDCDSDSAGENICPEDLQKNNEDDLFGYWPELSFDFSEETSSSEPSFQPISFSQQTSLLMADETVMSEANSTQSSFGDLQATNSSQVSGLSGTQVSQAPGANTSVYKSSQWGVSAVPGKVSSDSRDVTVHHDDPPASSSFFSSSSLSSAFDQSQSKSTLSFQARSRSSSSVSGDQEVRPSTAHKRRNLLTVSSNGKTFSLTPLTPVSGSGSASTSISSPSASASASSPLSASASPSKLKSHPRSQYTNPNSSPRPLPSVPTTPIVVGIPFATESDLSSSSLRTASASINSVFSSSLSSSSSSTIRPVFDSPRLSSSAFSSSTTTSRAPSCHRHLAEDPLVPNNRPPSAATSLSSPVLSSPTSKPESRRYSRDKLSENEPDFSPSSITVVDPESSTQRMVGGLRQVPHKPQTLHTDGLELSSPTVARFSVDAQPVLAGISASGCRDAYTTDNKTAAAYKRSSVSTLVANPTESSTASAYPDLHEKASFQSETTLSETSNYKIYARSSSPPIPDAEDTLSLAPSLDSNTNVQILGHSSPPESVAASITDDLDLTILYSDEEENFIVHNVSELAPSSPPNSPPLSPSTSVRLQPEFSQESLRVAPLRPDVKVKITPASRPLSASSDSNETLRHAPSAESLSSAYSLETAQSLMATPAALYIQRASVLNISSRSGTATSGSASTSTQSLLNSDDMSQQHYNESWNRYSTASTVNDEVNNTDIPNAGPSLIISPIQAHPHKWSDQLSTVMSESEPSTTVPNSPVSRSNSMASFANSHAGRLSIGHASSVNSRRMPSISSSIAVNLESGAGSSSWSHSRSNSASVERPQPTHQRSPVLQIIQHVDEHGDGLGELNTLQSRPSRTRLGSIFSNMSSDRGLHSSSSSRGNSNLSPSSIPTWARLYYGSGERRFLSPTSEWSEAGDSRPGSRQSSVAGQRPSSSGEPIEATQTRNTHVRRFSIRAQIRKQTSSIWSPHLRQDRRTIMNRYSSMWDPPSVAWSSGSGVLGRRNIQVVSFILGFIFPFAWMIAAFLPLPQSASSIKVMEEGRNRSGDISSINEPIVPSQPQFDESHHLRMLEAARWWRRLNRYMSVVGILVIGAVIALIIIGVRYDYKQAKCEDPALIRGWFRLVESTIAKYGINIADIYNFDETGFTMGVIASRMVVTGVERHGKAKSVQPGNREWMTVIQAINAEGWAIAPFIVVAGQYHLASWYRESNLPDDWAIATTHNGLSDNGTGLEWLKHFD</sequence>
<protein>
    <submittedName>
        <fullName evidence="3">Uncharacterized protein</fullName>
    </submittedName>
</protein>
<dbReference type="Proteomes" id="UP001610728">
    <property type="component" value="Unassembled WGS sequence"/>
</dbReference>
<feature type="compositionally biased region" description="Low complexity" evidence="1">
    <location>
        <begin position="390"/>
        <end position="399"/>
    </location>
</feature>
<feature type="region of interest" description="Disordered" evidence="1">
    <location>
        <begin position="900"/>
        <end position="925"/>
    </location>
</feature>
<dbReference type="EMBL" id="JABSNW010000005">
    <property type="protein sequence ID" value="KAL2887181.1"/>
    <property type="molecule type" value="Genomic_DNA"/>
</dbReference>
<keyword evidence="4" id="KW-1185">Reference proteome</keyword>
<evidence type="ECO:0000313" key="4">
    <source>
        <dbReference type="Proteomes" id="UP001610728"/>
    </source>
</evidence>
<feature type="compositionally biased region" description="Low complexity" evidence="1">
    <location>
        <begin position="407"/>
        <end position="425"/>
    </location>
</feature>
<feature type="region of interest" description="Disordered" evidence="1">
    <location>
        <begin position="709"/>
        <end position="731"/>
    </location>
</feature>
<keyword evidence="2" id="KW-1133">Transmembrane helix</keyword>
<feature type="region of interest" description="Disordered" evidence="1">
    <location>
        <begin position="940"/>
        <end position="983"/>
    </location>
</feature>
<reference evidence="3 4" key="1">
    <citation type="submission" date="2020-05" db="EMBL/GenBank/DDBJ databases">
        <title>Ceratocystis lukuohia genome.</title>
        <authorList>
            <person name="Harrington T.C."/>
            <person name="Kim K."/>
            <person name="Mayers C.G."/>
        </authorList>
    </citation>
    <scope>NUCLEOTIDE SEQUENCE [LARGE SCALE GENOMIC DNA]</scope>
    <source>
        <strain evidence="3 4">C4212</strain>
    </source>
</reference>
<feature type="region of interest" description="Disordered" evidence="1">
    <location>
        <begin position="841"/>
        <end position="862"/>
    </location>
</feature>
<feature type="region of interest" description="Disordered" evidence="1">
    <location>
        <begin position="666"/>
        <end position="691"/>
    </location>
</feature>
<feature type="compositionally biased region" description="Low complexity" evidence="1">
    <location>
        <begin position="900"/>
        <end position="915"/>
    </location>
</feature>
<feature type="compositionally biased region" description="Low complexity" evidence="1">
    <location>
        <begin position="234"/>
        <end position="269"/>
    </location>
</feature>
<feature type="compositionally biased region" description="Low complexity" evidence="1">
    <location>
        <begin position="442"/>
        <end position="459"/>
    </location>
</feature>
<feature type="region of interest" description="Disordered" evidence="1">
    <location>
        <begin position="390"/>
        <end position="490"/>
    </location>
</feature>
<accession>A0ABR4MFZ4</accession>
<feature type="compositionally biased region" description="Polar residues" evidence="1">
    <location>
        <begin position="164"/>
        <end position="209"/>
    </location>
</feature>
<evidence type="ECO:0000313" key="3">
    <source>
        <dbReference type="EMBL" id="KAL2887181.1"/>
    </source>
</evidence>